<dbReference type="AlphaFoldDB" id="A0A8J2LT02"/>
<dbReference type="PROSITE" id="PS51054">
    <property type="entry name" value="ORANGE"/>
    <property type="match status" value="1"/>
</dbReference>
<keyword evidence="3" id="KW-0238">DNA-binding</keyword>
<keyword evidence="4" id="KW-0804">Transcription</keyword>
<feature type="region of interest" description="Disordered" evidence="6">
    <location>
        <begin position="238"/>
        <end position="269"/>
    </location>
</feature>
<proteinExistence type="predicted"/>
<keyword evidence="5" id="KW-0539">Nucleus</keyword>
<comment type="caution">
    <text evidence="8">The sequence shown here is derived from an EMBL/GenBank/DDBJ whole genome shotgun (WGS) entry which is preliminary data.</text>
</comment>
<dbReference type="PANTHER" id="PTHR10985">
    <property type="entry name" value="BASIC HELIX-LOOP-HELIX TRANSCRIPTION FACTOR, HES-RELATED"/>
    <property type="match status" value="1"/>
</dbReference>
<evidence type="ECO:0000256" key="4">
    <source>
        <dbReference type="ARBA" id="ARBA00023163"/>
    </source>
</evidence>
<dbReference type="GO" id="GO:0003677">
    <property type="term" value="F:DNA binding"/>
    <property type="evidence" value="ECO:0007669"/>
    <property type="project" value="UniProtKB-KW"/>
</dbReference>
<dbReference type="GO" id="GO:0005634">
    <property type="term" value="C:nucleus"/>
    <property type="evidence" value="ECO:0007669"/>
    <property type="project" value="UniProtKB-SubCell"/>
</dbReference>
<feature type="domain" description="Orange" evidence="7">
    <location>
        <begin position="48"/>
        <end position="81"/>
    </location>
</feature>
<reference evidence="8" key="1">
    <citation type="submission" date="2021-06" db="EMBL/GenBank/DDBJ databases">
        <authorList>
            <person name="Hodson N. C."/>
            <person name="Mongue J. A."/>
            <person name="Jaron S. K."/>
        </authorList>
    </citation>
    <scope>NUCLEOTIDE SEQUENCE</scope>
</reference>
<dbReference type="InterPro" id="IPR003650">
    <property type="entry name" value="Orange_dom"/>
</dbReference>
<name>A0A8J2LT02_9HEXA</name>
<comment type="subcellular location">
    <subcellularLocation>
        <location evidence="1">Nucleus</location>
    </subcellularLocation>
</comment>
<feature type="region of interest" description="Disordered" evidence="6">
    <location>
        <begin position="107"/>
        <end position="222"/>
    </location>
</feature>
<protein>
    <recommendedName>
        <fullName evidence="7">Orange domain-containing protein</fullName>
    </recommendedName>
</protein>
<dbReference type="Pfam" id="PF07527">
    <property type="entry name" value="Hairy_orange"/>
    <property type="match status" value="1"/>
</dbReference>
<evidence type="ECO:0000256" key="1">
    <source>
        <dbReference type="ARBA" id="ARBA00004123"/>
    </source>
</evidence>
<organism evidence="8 9">
    <name type="scientific">Allacma fusca</name>
    <dbReference type="NCBI Taxonomy" id="39272"/>
    <lineage>
        <taxon>Eukaryota</taxon>
        <taxon>Metazoa</taxon>
        <taxon>Ecdysozoa</taxon>
        <taxon>Arthropoda</taxon>
        <taxon>Hexapoda</taxon>
        <taxon>Collembola</taxon>
        <taxon>Symphypleona</taxon>
        <taxon>Sminthuridae</taxon>
        <taxon>Allacma</taxon>
    </lineage>
</organism>
<keyword evidence="9" id="KW-1185">Reference proteome</keyword>
<feature type="compositionally biased region" description="Low complexity" evidence="6">
    <location>
        <begin position="154"/>
        <end position="167"/>
    </location>
</feature>
<evidence type="ECO:0000313" key="9">
    <source>
        <dbReference type="Proteomes" id="UP000708208"/>
    </source>
</evidence>
<feature type="compositionally biased region" description="Basic and acidic residues" evidence="6">
    <location>
        <begin position="238"/>
        <end position="255"/>
    </location>
</feature>
<feature type="non-terminal residue" evidence="8">
    <location>
        <position position="1"/>
    </location>
</feature>
<accession>A0A8J2LT02</accession>
<gene>
    <name evidence="8" type="ORF">AFUS01_LOCUS38100</name>
</gene>
<evidence type="ECO:0000259" key="7">
    <source>
        <dbReference type="PROSITE" id="PS51054"/>
    </source>
</evidence>
<evidence type="ECO:0000256" key="2">
    <source>
        <dbReference type="ARBA" id="ARBA00023015"/>
    </source>
</evidence>
<sequence length="269" mass="29159">EAMRKDPARHSKLEKADILELTVRHLQNVQRNQLAIAMATDPTVLHRFKNGFNECATEVGRYLGRLDGVETGVKQRLSGHLGSCVNGLQQVGPMAFGSPRYSPLSMPFPVPPSPVTPNTHGMHPSGPQSSAGLISPPSAPPTVGDLNNNRYINPTTPSSTVTSSGFESSRHRPSFTATPRRPPTPPPSPPAPQRPNVIRIDPENPNEKGTNTTPMFNIGGPGIPLDFSVGKLEKATKRERDVRVGKVEPMIKSEADSSSSGRDSMWRPW</sequence>
<dbReference type="Proteomes" id="UP000708208">
    <property type="component" value="Unassembled WGS sequence"/>
</dbReference>
<keyword evidence="2" id="KW-0805">Transcription regulation</keyword>
<dbReference type="OrthoDB" id="6085656at2759"/>
<feature type="compositionally biased region" description="Pro residues" evidence="6">
    <location>
        <begin position="180"/>
        <end position="193"/>
    </location>
</feature>
<evidence type="ECO:0000256" key="5">
    <source>
        <dbReference type="ARBA" id="ARBA00023242"/>
    </source>
</evidence>
<dbReference type="GO" id="GO:0006355">
    <property type="term" value="P:regulation of DNA-templated transcription"/>
    <property type="evidence" value="ECO:0007669"/>
    <property type="project" value="InterPro"/>
</dbReference>
<dbReference type="SMART" id="SM00511">
    <property type="entry name" value="ORANGE"/>
    <property type="match status" value="1"/>
</dbReference>
<evidence type="ECO:0000256" key="3">
    <source>
        <dbReference type="ARBA" id="ARBA00023125"/>
    </source>
</evidence>
<dbReference type="InterPro" id="IPR050370">
    <property type="entry name" value="HES_HEY"/>
</dbReference>
<evidence type="ECO:0000313" key="8">
    <source>
        <dbReference type="EMBL" id="CAG7828154.1"/>
    </source>
</evidence>
<evidence type="ECO:0000256" key="6">
    <source>
        <dbReference type="SAM" id="MobiDB-lite"/>
    </source>
</evidence>
<dbReference type="EMBL" id="CAJVCH010546317">
    <property type="protein sequence ID" value="CAG7828154.1"/>
    <property type="molecule type" value="Genomic_DNA"/>
</dbReference>